<dbReference type="PIRSF" id="PIRSF000194">
    <property type="entry name" value="DHFR"/>
    <property type="match status" value="1"/>
</dbReference>
<keyword evidence="4 8" id="KW-0554">One-carbon metabolism</keyword>
<sequence>MRLNIIAAVASNNAIGYKNRLLYHIKADMARFRQLTLNHTVIMGRRTFESLPGGPLEGRRNIVLSNSVTALPGCEVYSSLDKALDSCNGETDVFVIGGESLYKESLPKADRLFMTEIESVPEEADAFFPDYSKGWKVVNKESHETQKTHRKYTFVDYERNGE</sequence>
<dbReference type="PANTHER" id="PTHR48069">
    <property type="entry name" value="DIHYDROFOLATE REDUCTASE"/>
    <property type="match status" value="1"/>
</dbReference>
<dbReference type="Proteomes" id="UP000825483">
    <property type="component" value="Unassembled WGS sequence"/>
</dbReference>
<keyword evidence="5 8" id="KW-0521">NADP</keyword>
<dbReference type="CDD" id="cd00209">
    <property type="entry name" value="DHFR"/>
    <property type="match status" value="1"/>
</dbReference>
<evidence type="ECO:0000256" key="4">
    <source>
        <dbReference type="ARBA" id="ARBA00022563"/>
    </source>
</evidence>
<evidence type="ECO:0000259" key="9">
    <source>
        <dbReference type="PROSITE" id="PS51330"/>
    </source>
</evidence>
<evidence type="ECO:0000256" key="5">
    <source>
        <dbReference type="ARBA" id="ARBA00022857"/>
    </source>
</evidence>
<dbReference type="GO" id="GO:0006730">
    <property type="term" value="P:one-carbon metabolic process"/>
    <property type="evidence" value="ECO:0007669"/>
    <property type="project" value="UniProtKB-KW"/>
</dbReference>
<dbReference type="GO" id="GO:0046654">
    <property type="term" value="P:tetrahydrofolate biosynthetic process"/>
    <property type="evidence" value="ECO:0007669"/>
    <property type="project" value="InterPro"/>
</dbReference>
<evidence type="ECO:0000256" key="6">
    <source>
        <dbReference type="ARBA" id="ARBA00023002"/>
    </source>
</evidence>
<dbReference type="EC" id="1.5.1.3" evidence="3 8"/>
<comment type="similarity">
    <text evidence="2 8">Belongs to the dihydrofolate reductase family.</text>
</comment>
<evidence type="ECO:0000256" key="3">
    <source>
        <dbReference type="ARBA" id="ARBA00012856"/>
    </source>
</evidence>
<protein>
    <recommendedName>
        <fullName evidence="3 8">Dihydrofolate reductase</fullName>
        <ecNumber evidence="3 8">1.5.1.3</ecNumber>
    </recommendedName>
</protein>
<dbReference type="PRINTS" id="PR00070">
    <property type="entry name" value="DHFR"/>
</dbReference>
<keyword evidence="11" id="KW-1185">Reference proteome</keyword>
<accession>A0A9R1CAE3</accession>
<dbReference type="SUPFAM" id="SSF53597">
    <property type="entry name" value="Dihydrofolate reductase-like"/>
    <property type="match status" value="1"/>
</dbReference>
<dbReference type="GO" id="GO:0004146">
    <property type="term" value="F:dihydrofolate reductase activity"/>
    <property type="evidence" value="ECO:0007669"/>
    <property type="project" value="UniProtKB-EC"/>
</dbReference>
<dbReference type="AlphaFoldDB" id="A0A9R1CAE3"/>
<dbReference type="InterPro" id="IPR001796">
    <property type="entry name" value="DHFR_dom"/>
</dbReference>
<dbReference type="GO" id="GO:0005829">
    <property type="term" value="C:cytosol"/>
    <property type="evidence" value="ECO:0007669"/>
    <property type="project" value="TreeGrafter"/>
</dbReference>
<dbReference type="Gene3D" id="3.40.430.10">
    <property type="entry name" value="Dihydrofolate Reductase, subunit A"/>
    <property type="match status" value="1"/>
</dbReference>
<dbReference type="Pfam" id="PF00186">
    <property type="entry name" value="DHFR_1"/>
    <property type="match status" value="1"/>
</dbReference>
<evidence type="ECO:0000313" key="11">
    <source>
        <dbReference type="Proteomes" id="UP000825483"/>
    </source>
</evidence>
<evidence type="ECO:0000256" key="7">
    <source>
        <dbReference type="ARBA" id="ARBA00025067"/>
    </source>
</evidence>
<dbReference type="PANTHER" id="PTHR48069:SF3">
    <property type="entry name" value="DIHYDROFOLATE REDUCTASE"/>
    <property type="match status" value="1"/>
</dbReference>
<evidence type="ECO:0000256" key="2">
    <source>
        <dbReference type="ARBA" id="ARBA00009539"/>
    </source>
</evidence>
<gene>
    <name evidence="10" type="ORF">PRLR5076_18320</name>
</gene>
<dbReference type="InterPro" id="IPR024072">
    <property type="entry name" value="DHFR-like_dom_sf"/>
</dbReference>
<keyword evidence="6 8" id="KW-0560">Oxidoreductase</keyword>
<comment type="caution">
    <text evidence="10">The sequence shown here is derived from an EMBL/GenBank/DDBJ whole genome shotgun (WGS) entry which is preliminary data.</text>
</comment>
<dbReference type="RefSeq" id="WP_223928997.1">
    <property type="nucleotide sequence ID" value="NZ_BPTU01000001.1"/>
</dbReference>
<feature type="domain" description="DHFR" evidence="9">
    <location>
        <begin position="2"/>
        <end position="159"/>
    </location>
</feature>
<dbReference type="GeneID" id="72466973"/>
<dbReference type="GO" id="GO:0046452">
    <property type="term" value="P:dihydrofolate metabolic process"/>
    <property type="evidence" value="ECO:0007669"/>
    <property type="project" value="TreeGrafter"/>
</dbReference>
<comment type="catalytic activity">
    <reaction evidence="8">
        <text>(6S)-5,6,7,8-tetrahydrofolate + NADP(+) = 7,8-dihydrofolate + NADPH + H(+)</text>
        <dbReference type="Rhea" id="RHEA:15009"/>
        <dbReference type="ChEBI" id="CHEBI:15378"/>
        <dbReference type="ChEBI" id="CHEBI:57451"/>
        <dbReference type="ChEBI" id="CHEBI:57453"/>
        <dbReference type="ChEBI" id="CHEBI:57783"/>
        <dbReference type="ChEBI" id="CHEBI:58349"/>
        <dbReference type="EC" id="1.5.1.3"/>
    </reaction>
</comment>
<reference evidence="10" key="1">
    <citation type="journal article" date="2022" name="Int. J. Syst. Evol. Microbiol.">
        <title>Prevotella lacticifex sp. nov., isolated from the rumen of cows.</title>
        <authorList>
            <person name="Shinkai T."/>
            <person name="Ikeyama N."/>
            <person name="Kumagai M."/>
            <person name="Ohmori H."/>
            <person name="Sakamoto M."/>
            <person name="Ohkuma M."/>
            <person name="Mitsumori M."/>
        </authorList>
    </citation>
    <scope>NUCLEOTIDE SEQUENCE</scope>
    <source>
        <strain evidence="10">R5076</strain>
    </source>
</reference>
<name>A0A9R1CAE3_9BACT</name>
<comment type="pathway">
    <text evidence="1 8">Cofactor biosynthesis; tetrahydrofolate biosynthesis; 5,6,7,8-tetrahydrofolate from 7,8-dihydrofolate: step 1/1.</text>
</comment>
<evidence type="ECO:0000256" key="8">
    <source>
        <dbReference type="PIRNR" id="PIRNR000194"/>
    </source>
</evidence>
<evidence type="ECO:0000256" key="1">
    <source>
        <dbReference type="ARBA" id="ARBA00004903"/>
    </source>
</evidence>
<evidence type="ECO:0000313" key="10">
    <source>
        <dbReference type="EMBL" id="GJG58981.1"/>
    </source>
</evidence>
<comment type="function">
    <text evidence="7 8">Key enzyme in folate metabolism. Catalyzes an essential reaction for de novo glycine and purine synthesis, and for DNA precursor synthesis.</text>
</comment>
<dbReference type="GO" id="GO:0050661">
    <property type="term" value="F:NADP binding"/>
    <property type="evidence" value="ECO:0007669"/>
    <property type="project" value="InterPro"/>
</dbReference>
<dbReference type="InterPro" id="IPR012259">
    <property type="entry name" value="DHFR"/>
</dbReference>
<dbReference type="EMBL" id="BPUB01000002">
    <property type="protein sequence ID" value="GJG58981.1"/>
    <property type="molecule type" value="Genomic_DNA"/>
</dbReference>
<dbReference type="GO" id="GO:0046655">
    <property type="term" value="P:folic acid metabolic process"/>
    <property type="evidence" value="ECO:0007669"/>
    <property type="project" value="TreeGrafter"/>
</dbReference>
<proteinExistence type="inferred from homology"/>
<organism evidence="10 11">
    <name type="scientific">Prevotella lacticifex</name>
    <dbReference type="NCBI Taxonomy" id="2854755"/>
    <lineage>
        <taxon>Bacteria</taxon>
        <taxon>Pseudomonadati</taxon>
        <taxon>Bacteroidota</taxon>
        <taxon>Bacteroidia</taxon>
        <taxon>Bacteroidales</taxon>
        <taxon>Prevotellaceae</taxon>
        <taxon>Prevotella</taxon>
    </lineage>
</organism>
<dbReference type="PROSITE" id="PS51330">
    <property type="entry name" value="DHFR_2"/>
    <property type="match status" value="1"/>
</dbReference>